<organism evidence="2 3">
    <name type="scientific">Aphidius gifuensis</name>
    <name type="common">Parasitoid wasp</name>
    <dbReference type="NCBI Taxonomy" id="684658"/>
    <lineage>
        <taxon>Eukaryota</taxon>
        <taxon>Metazoa</taxon>
        <taxon>Ecdysozoa</taxon>
        <taxon>Arthropoda</taxon>
        <taxon>Hexapoda</taxon>
        <taxon>Insecta</taxon>
        <taxon>Pterygota</taxon>
        <taxon>Neoptera</taxon>
        <taxon>Endopterygota</taxon>
        <taxon>Hymenoptera</taxon>
        <taxon>Apocrita</taxon>
        <taxon>Ichneumonoidea</taxon>
        <taxon>Braconidae</taxon>
        <taxon>Aphidiinae</taxon>
        <taxon>Aphidius</taxon>
    </lineage>
</organism>
<protein>
    <recommendedName>
        <fullName evidence="4">SAM domain-containing protein</fullName>
    </recommendedName>
</protein>
<sequence length="455" mass="50108">MAMSLSTYWVKFFTNAGFPHDVATKHAVVFSNNRIKPDMLPDLDKPSLKEMGITLMGDMIAILRYAKKVSEEMTCERFLVDTIDDTPMPKIQKIIKAPIKKSVASKVSNVTPIPPSQPLSSSSSSSSSSLSSKFINASSIINNVAPSKGKEAMRILANEDLSLAQKKKTNVLLQPKRVVSQVVAQSVKRKIVDKVQEISSDSDDEEWSNNNIQKKRIKLTSDDDDIIVLKNREQLSRFTIKNNHDTNNDIKKKSYDQKKTVFERLGDSSVTSTTNINDSNTTFNITGLGDVFKRNNSSVFNRLGDKDAKNESSSNTSVLKNGTTTSNGQPQGILKAKISNLGTTTVKITSPINLNKIKTGTMHADYEKNKKTISSSVKQLVKTTKAIRITTSRPPITVHENTQIHSKLASERTRGPSVTAKSRLGLTGSQKQVTFNRVATVAHIKKPGVFSRLGV</sequence>
<dbReference type="Pfam" id="PF18017">
    <property type="entry name" value="SAM_4"/>
    <property type="match status" value="1"/>
</dbReference>
<evidence type="ECO:0000256" key="1">
    <source>
        <dbReference type="SAM" id="MobiDB-lite"/>
    </source>
</evidence>
<comment type="caution">
    <text evidence="2">The sequence shown here is derived from an EMBL/GenBank/DDBJ whole genome shotgun (WGS) entry which is preliminary data.</text>
</comment>
<dbReference type="Proteomes" id="UP000639338">
    <property type="component" value="Unassembled WGS sequence"/>
</dbReference>
<keyword evidence="3" id="KW-1185">Reference proteome</keyword>
<dbReference type="AlphaFoldDB" id="A0A834XVX4"/>
<dbReference type="EMBL" id="JACMRX010000003">
    <property type="protein sequence ID" value="KAF7993130.1"/>
    <property type="molecule type" value="Genomic_DNA"/>
</dbReference>
<feature type="compositionally biased region" description="Polar residues" evidence="1">
    <location>
        <begin position="311"/>
        <end position="330"/>
    </location>
</feature>
<name>A0A834XVX4_APHGI</name>
<evidence type="ECO:0008006" key="4">
    <source>
        <dbReference type="Google" id="ProtNLM"/>
    </source>
</evidence>
<dbReference type="PANTHER" id="PTHR21359">
    <property type="entry name" value="DUF5577 DOMAIN-CONTAINING PROTEIN"/>
    <property type="match status" value="1"/>
</dbReference>
<dbReference type="PANTHER" id="PTHR21359:SF1">
    <property type="entry name" value="DUF5577 DOMAIN-CONTAINING PROTEIN"/>
    <property type="match status" value="1"/>
</dbReference>
<dbReference type="GO" id="GO:0005634">
    <property type="term" value="C:nucleus"/>
    <property type="evidence" value="ECO:0007669"/>
    <property type="project" value="TreeGrafter"/>
</dbReference>
<proteinExistence type="predicted"/>
<dbReference type="InterPro" id="IPR039161">
    <property type="entry name" value="C19orf47-like"/>
</dbReference>
<feature type="region of interest" description="Disordered" evidence="1">
    <location>
        <begin position="303"/>
        <end position="331"/>
    </location>
</feature>
<gene>
    <name evidence="2" type="ORF">HCN44_005911</name>
</gene>
<accession>A0A834XVX4</accession>
<dbReference type="OrthoDB" id="10067653at2759"/>
<dbReference type="InterPro" id="IPR013761">
    <property type="entry name" value="SAM/pointed_sf"/>
</dbReference>
<evidence type="ECO:0000313" key="2">
    <source>
        <dbReference type="EMBL" id="KAF7993130.1"/>
    </source>
</evidence>
<evidence type="ECO:0000313" key="3">
    <source>
        <dbReference type="Proteomes" id="UP000639338"/>
    </source>
</evidence>
<dbReference type="SUPFAM" id="SSF47769">
    <property type="entry name" value="SAM/Pointed domain"/>
    <property type="match status" value="1"/>
</dbReference>
<dbReference type="Gene3D" id="1.10.150.50">
    <property type="entry name" value="Transcription Factor, Ets-1"/>
    <property type="match status" value="1"/>
</dbReference>
<reference evidence="2 3" key="1">
    <citation type="submission" date="2020-08" db="EMBL/GenBank/DDBJ databases">
        <title>Aphidius gifuensis genome sequencing and assembly.</title>
        <authorList>
            <person name="Du Z."/>
        </authorList>
    </citation>
    <scope>NUCLEOTIDE SEQUENCE [LARGE SCALE GENOMIC DNA]</scope>
    <source>
        <strain evidence="2">YNYX2018</strain>
        <tissue evidence="2">Adults</tissue>
    </source>
</reference>